<dbReference type="GO" id="GO:0005524">
    <property type="term" value="F:ATP binding"/>
    <property type="evidence" value="ECO:0007669"/>
    <property type="project" value="UniProtKB-KW"/>
</dbReference>
<evidence type="ECO:0000256" key="5">
    <source>
        <dbReference type="ARBA" id="ARBA00022679"/>
    </source>
</evidence>
<dbReference type="SUPFAM" id="SSF47384">
    <property type="entry name" value="Homodimeric domain of signal transducing histidine kinase"/>
    <property type="match status" value="1"/>
</dbReference>
<evidence type="ECO:0000256" key="7">
    <source>
        <dbReference type="ARBA" id="ARBA00022777"/>
    </source>
</evidence>
<comment type="caution">
    <text evidence="12">The sequence shown here is derived from an EMBL/GenBank/DDBJ whole genome shotgun (WGS) entry which is preliminary data.</text>
</comment>
<keyword evidence="9" id="KW-0902">Two-component regulatory system</keyword>
<dbReference type="GO" id="GO:0016036">
    <property type="term" value="P:cellular response to phosphate starvation"/>
    <property type="evidence" value="ECO:0007669"/>
    <property type="project" value="TreeGrafter"/>
</dbReference>
<evidence type="ECO:0000256" key="4">
    <source>
        <dbReference type="ARBA" id="ARBA00022553"/>
    </source>
</evidence>
<keyword evidence="7 12" id="KW-0418">Kinase</keyword>
<dbReference type="Pfam" id="PF00512">
    <property type="entry name" value="HisKA"/>
    <property type="match status" value="1"/>
</dbReference>
<name>A0A2B5IT74_9BACI</name>
<dbReference type="RefSeq" id="WP_098577405.1">
    <property type="nucleotide sequence ID" value="NZ_NVGE01000027.1"/>
</dbReference>
<dbReference type="InterPro" id="IPR036097">
    <property type="entry name" value="HisK_dim/P_sf"/>
</dbReference>
<dbReference type="CDD" id="cd00082">
    <property type="entry name" value="HisKA"/>
    <property type="match status" value="1"/>
</dbReference>
<keyword evidence="6" id="KW-0547">Nucleotide-binding</keyword>
<dbReference type="PRINTS" id="PR00344">
    <property type="entry name" value="BCTRLSENSOR"/>
</dbReference>
<evidence type="ECO:0000256" key="9">
    <source>
        <dbReference type="ARBA" id="ARBA00023012"/>
    </source>
</evidence>
<dbReference type="InterPro" id="IPR003594">
    <property type="entry name" value="HATPase_dom"/>
</dbReference>
<comment type="catalytic activity">
    <reaction evidence="1">
        <text>ATP + protein L-histidine = ADP + protein N-phospho-L-histidine.</text>
        <dbReference type="EC" id="2.7.13.3"/>
    </reaction>
</comment>
<feature type="transmembrane region" description="Helical" evidence="10">
    <location>
        <begin position="155"/>
        <end position="178"/>
    </location>
</feature>
<protein>
    <recommendedName>
        <fullName evidence="3">histidine kinase</fullName>
        <ecNumber evidence="3">2.7.13.3</ecNumber>
    </recommendedName>
</protein>
<keyword evidence="10" id="KW-0472">Membrane</keyword>
<dbReference type="EC" id="2.7.13.3" evidence="3"/>
<dbReference type="InterPro" id="IPR036890">
    <property type="entry name" value="HATPase_C_sf"/>
</dbReference>
<keyword evidence="10" id="KW-0812">Transmembrane</keyword>
<dbReference type="SUPFAM" id="SSF55874">
    <property type="entry name" value="ATPase domain of HSP90 chaperone/DNA topoisomerase II/histidine kinase"/>
    <property type="match status" value="1"/>
</dbReference>
<keyword evidence="8" id="KW-0067">ATP-binding</keyword>
<evidence type="ECO:0000256" key="8">
    <source>
        <dbReference type="ARBA" id="ARBA00022840"/>
    </source>
</evidence>
<evidence type="ECO:0000256" key="10">
    <source>
        <dbReference type="SAM" id="Phobius"/>
    </source>
</evidence>
<dbReference type="CDD" id="cd00075">
    <property type="entry name" value="HATPase"/>
    <property type="match status" value="1"/>
</dbReference>
<keyword evidence="4" id="KW-0597">Phosphoprotein</keyword>
<dbReference type="PANTHER" id="PTHR45453">
    <property type="entry name" value="PHOSPHATE REGULON SENSOR PROTEIN PHOR"/>
    <property type="match status" value="1"/>
</dbReference>
<evidence type="ECO:0000256" key="3">
    <source>
        <dbReference type="ARBA" id="ARBA00012438"/>
    </source>
</evidence>
<dbReference type="Proteomes" id="UP000223311">
    <property type="component" value="Unassembled WGS sequence"/>
</dbReference>
<keyword evidence="10" id="KW-1133">Transmembrane helix</keyword>
<dbReference type="GO" id="GO:0000155">
    <property type="term" value="F:phosphorelay sensor kinase activity"/>
    <property type="evidence" value="ECO:0007669"/>
    <property type="project" value="InterPro"/>
</dbReference>
<dbReference type="GO" id="GO:0004721">
    <property type="term" value="F:phosphoprotein phosphatase activity"/>
    <property type="evidence" value="ECO:0007669"/>
    <property type="project" value="TreeGrafter"/>
</dbReference>
<accession>A0A2B5IT74</accession>
<dbReference type="InterPro" id="IPR004358">
    <property type="entry name" value="Sig_transdc_His_kin-like_C"/>
</dbReference>
<dbReference type="GO" id="GO:0005886">
    <property type="term" value="C:plasma membrane"/>
    <property type="evidence" value="ECO:0007669"/>
    <property type="project" value="UniProtKB-SubCell"/>
</dbReference>
<dbReference type="AlphaFoldDB" id="A0A2B5IT74"/>
<dbReference type="Gene3D" id="3.30.565.10">
    <property type="entry name" value="Histidine kinase-like ATPase, C-terminal domain"/>
    <property type="match status" value="1"/>
</dbReference>
<proteinExistence type="predicted"/>
<dbReference type="FunFam" id="1.10.287.130:FF:000036">
    <property type="entry name" value="Two-component sensor histidine kinase"/>
    <property type="match status" value="1"/>
</dbReference>
<evidence type="ECO:0000313" key="12">
    <source>
        <dbReference type="EMBL" id="PFZ28000.1"/>
    </source>
</evidence>
<evidence type="ECO:0000256" key="2">
    <source>
        <dbReference type="ARBA" id="ARBA00004651"/>
    </source>
</evidence>
<dbReference type="FunFam" id="3.30.565.10:FF:000006">
    <property type="entry name" value="Sensor histidine kinase WalK"/>
    <property type="match status" value="1"/>
</dbReference>
<dbReference type="InterPro" id="IPR005467">
    <property type="entry name" value="His_kinase_dom"/>
</dbReference>
<feature type="domain" description="Histidine kinase" evidence="11">
    <location>
        <begin position="198"/>
        <end position="414"/>
    </location>
</feature>
<dbReference type="InterPro" id="IPR050351">
    <property type="entry name" value="BphY/WalK/GraS-like"/>
</dbReference>
<dbReference type="SMART" id="SM00388">
    <property type="entry name" value="HisKA"/>
    <property type="match status" value="1"/>
</dbReference>
<dbReference type="PANTHER" id="PTHR45453:SF1">
    <property type="entry name" value="PHOSPHATE REGULON SENSOR PROTEIN PHOR"/>
    <property type="match status" value="1"/>
</dbReference>
<dbReference type="Pfam" id="PF02518">
    <property type="entry name" value="HATPase_c"/>
    <property type="match status" value="1"/>
</dbReference>
<keyword evidence="5" id="KW-0808">Transferase</keyword>
<feature type="transmembrane region" description="Helical" evidence="10">
    <location>
        <begin position="12"/>
        <end position="36"/>
    </location>
</feature>
<dbReference type="EMBL" id="NVGE01000027">
    <property type="protein sequence ID" value="PFZ28000.1"/>
    <property type="molecule type" value="Genomic_DNA"/>
</dbReference>
<dbReference type="SMART" id="SM00387">
    <property type="entry name" value="HATPase_c"/>
    <property type="match status" value="1"/>
</dbReference>
<evidence type="ECO:0000256" key="1">
    <source>
        <dbReference type="ARBA" id="ARBA00000085"/>
    </source>
</evidence>
<gene>
    <name evidence="12" type="ORF">COL66_18380</name>
</gene>
<dbReference type="Gene3D" id="1.10.287.130">
    <property type="match status" value="1"/>
</dbReference>
<dbReference type="PROSITE" id="PS50109">
    <property type="entry name" value="HIS_KIN"/>
    <property type="match status" value="1"/>
</dbReference>
<evidence type="ECO:0000259" key="11">
    <source>
        <dbReference type="PROSITE" id="PS50109"/>
    </source>
</evidence>
<comment type="subcellular location">
    <subcellularLocation>
        <location evidence="2">Cell membrane</location>
        <topology evidence="2">Multi-pass membrane protein</topology>
    </subcellularLocation>
</comment>
<sequence>MKKGSMFQKTRIRLTILNSLVFIILIGVLGSIIYSYTYNRIYNEVDKSIGKSVQHRKNSDDKKLLKKIRGYPPIGDPRITELIWVGNTVEIGIENGKRRFIFEDNLEKFSPKKLGTLQDIEVQGQYFRTFAFQQDTKIVQIVRDITAEKEMLHTLFLILAIGCSVGSLCAVGIGFFLAGRALIPIQNSWEKQQQFVSDASHELRTPLAVIQSKTDVLFQSPSATIEEKAMDISTISKECRRLSKLVTNLLLLARSDSNQIEMDKKTFEMDKLLEEIVDPYKEIASYQEKEMILKVEHDISFMGDRERIHQMMVILLDNAMKYTNGGGHIQIDCTQTSSSIRIRVKDDGIGVKDEDIPKLFDRFYQGDKARSASEGAGLGLSIANWIVEKHYGKILVDSKWGEGTCFEVNFPKNQRI</sequence>
<dbReference type="InterPro" id="IPR003661">
    <property type="entry name" value="HisK_dim/P_dom"/>
</dbReference>
<evidence type="ECO:0000313" key="13">
    <source>
        <dbReference type="Proteomes" id="UP000223311"/>
    </source>
</evidence>
<evidence type="ECO:0000256" key="6">
    <source>
        <dbReference type="ARBA" id="ARBA00022741"/>
    </source>
</evidence>
<reference evidence="12 13" key="1">
    <citation type="submission" date="2017-09" db="EMBL/GenBank/DDBJ databases">
        <title>Large-scale bioinformatics analysis of Bacillus genomes uncovers conserved roles of natural products in bacterial physiology.</title>
        <authorList>
            <consortium name="Agbiome Team Llc"/>
            <person name="Bleich R.M."/>
            <person name="Grubbs K.J."/>
            <person name="Santa Maria K.C."/>
            <person name="Allen S.E."/>
            <person name="Farag S."/>
            <person name="Shank E.A."/>
            <person name="Bowers A."/>
        </authorList>
    </citation>
    <scope>NUCLEOTIDE SEQUENCE [LARGE SCALE GENOMIC DNA]</scope>
    <source>
        <strain evidence="12 13">AFS080080</strain>
    </source>
</reference>
<organism evidence="12 13">
    <name type="scientific">Bacillus wiedmannii</name>
    <dbReference type="NCBI Taxonomy" id="1890302"/>
    <lineage>
        <taxon>Bacteria</taxon>
        <taxon>Bacillati</taxon>
        <taxon>Bacillota</taxon>
        <taxon>Bacilli</taxon>
        <taxon>Bacillales</taxon>
        <taxon>Bacillaceae</taxon>
        <taxon>Bacillus</taxon>
        <taxon>Bacillus cereus group</taxon>
    </lineage>
</organism>